<evidence type="ECO:0000256" key="1">
    <source>
        <dbReference type="SAM" id="Phobius"/>
    </source>
</evidence>
<dbReference type="Pfam" id="PF07686">
    <property type="entry name" value="V-set"/>
    <property type="match status" value="2"/>
</dbReference>
<evidence type="ECO:0000259" key="3">
    <source>
        <dbReference type="SMART" id="SM00409"/>
    </source>
</evidence>
<dbReference type="InterPro" id="IPR036179">
    <property type="entry name" value="Ig-like_dom_sf"/>
</dbReference>
<dbReference type="AlphaFoldDB" id="A0A8C1RX15"/>
<dbReference type="InterPro" id="IPR013783">
    <property type="entry name" value="Ig-like_fold"/>
</dbReference>
<proteinExistence type="predicted"/>
<dbReference type="InterPro" id="IPR013106">
    <property type="entry name" value="Ig_V-set"/>
</dbReference>
<feature type="transmembrane region" description="Helical" evidence="1">
    <location>
        <begin position="243"/>
        <end position="264"/>
    </location>
</feature>
<accession>A0A8C1RX15</accession>
<dbReference type="SUPFAM" id="SSF48726">
    <property type="entry name" value="Immunoglobulin"/>
    <property type="match status" value="2"/>
</dbReference>
<keyword evidence="1" id="KW-1133">Transmembrane helix</keyword>
<dbReference type="Proteomes" id="UP000694427">
    <property type="component" value="Unplaced"/>
</dbReference>
<keyword evidence="1" id="KW-0812">Transmembrane</keyword>
<protein>
    <recommendedName>
        <fullName evidence="3">Immunoglobulin domain-containing protein</fullName>
    </recommendedName>
</protein>
<dbReference type="PANTHER" id="PTHR21063:SF4">
    <property type="entry name" value="CD48 ANTIGEN-RELATED"/>
    <property type="match status" value="1"/>
</dbReference>
<dbReference type="InterPro" id="IPR003599">
    <property type="entry name" value="Ig_sub"/>
</dbReference>
<feature type="domain" description="Immunoglobulin" evidence="3">
    <location>
        <begin position="23"/>
        <end position="121"/>
    </location>
</feature>
<reference evidence="4" key="2">
    <citation type="submission" date="2025-09" db="UniProtKB">
        <authorList>
            <consortium name="Ensembl"/>
        </authorList>
    </citation>
    <scope>IDENTIFICATION</scope>
</reference>
<keyword evidence="2" id="KW-0732">Signal</keyword>
<sequence>MKNLFIFLLILPYHGSSGVGADDVSVSVMERDSVTLHTGVKTNQQEEVAWYFNDTRIARITGDQSKICTDDECKERFRDRLKLDHQTGSLTIRDIRTTDSGKYRLVIISSGSEKIFRVAVNDVPAARRDEKTKSVVEGQSVTLDPGVTKNLNDVMTWHFNETLIAEITGDQSKICSDVQSKERFRDRLKLDHQTGSLTITDTRTTDSGLYKLQISSSSSVVVVTSLKSFSISITASGLSAGEIAGICAALLLLIAASVCVFYFYKRRVKRKGEY</sequence>
<evidence type="ECO:0000313" key="5">
    <source>
        <dbReference type="Proteomes" id="UP000694427"/>
    </source>
</evidence>
<dbReference type="Ensembl" id="ENSCCRT00010134556.1">
    <property type="protein sequence ID" value="ENSCCRP00010121142.1"/>
    <property type="gene ID" value="ENSCCRG00010052926.1"/>
</dbReference>
<feature type="domain" description="Immunoglobulin" evidence="3">
    <location>
        <begin position="130"/>
        <end position="224"/>
    </location>
</feature>
<reference evidence="4" key="1">
    <citation type="submission" date="2025-08" db="UniProtKB">
        <authorList>
            <consortium name="Ensembl"/>
        </authorList>
    </citation>
    <scope>IDENTIFICATION</scope>
</reference>
<name>A0A8C1RX15_CYPCA</name>
<dbReference type="SMART" id="SM00409">
    <property type="entry name" value="IG"/>
    <property type="match status" value="2"/>
</dbReference>
<organism evidence="4 5">
    <name type="scientific">Cyprinus carpio</name>
    <name type="common">Common carp</name>
    <dbReference type="NCBI Taxonomy" id="7962"/>
    <lineage>
        <taxon>Eukaryota</taxon>
        <taxon>Metazoa</taxon>
        <taxon>Chordata</taxon>
        <taxon>Craniata</taxon>
        <taxon>Vertebrata</taxon>
        <taxon>Euteleostomi</taxon>
        <taxon>Actinopterygii</taxon>
        <taxon>Neopterygii</taxon>
        <taxon>Teleostei</taxon>
        <taxon>Ostariophysi</taxon>
        <taxon>Cypriniformes</taxon>
        <taxon>Cyprinidae</taxon>
        <taxon>Cyprininae</taxon>
        <taxon>Cyprinus</taxon>
    </lineage>
</organism>
<feature type="signal peptide" evidence="2">
    <location>
        <begin position="1"/>
        <end position="21"/>
    </location>
</feature>
<dbReference type="PANTHER" id="PTHR21063">
    <property type="entry name" value="LFA-3"/>
    <property type="match status" value="1"/>
</dbReference>
<feature type="chain" id="PRO_5034924966" description="Immunoglobulin domain-containing protein" evidence="2">
    <location>
        <begin position="22"/>
        <end position="274"/>
    </location>
</feature>
<keyword evidence="5" id="KW-1185">Reference proteome</keyword>
<evidence type="ECO:0000256" key="2">
    <source>
        <dbReference type="SAM" id="SignalP"/>
    </source>
</evidence>
<evidence type="ECO:0000313" key="4">
    <source>
        <dbReference type="Ensembl" id="ENSCCRP00010121142.1"/>
    </source>
</evidence>
<dbReference type="Gene3D" id="2.60.40.10">
    <property type="entry name" value="Immunoglobulins"/>
    <property type="match status" value="2"/>
</dbReference>
<keyword evidence="1" id="KW-0472">Membrane</keyword>